<dbReference type="EMBL" id="CP038810">
    <property type="protein sequence ID" value="QBZ98790.1"/>
    <property type="molecule type" value="Genomic_DNA"/>
</dbReference>
<gene>
    <name evidence="1" type="ORF">GS03_02301</name>
</gene>
<name>A0A4P7PWI4_9FLAO</name>
<proteinExistence type="predicted"/>
<keyword evidence="2" id="KW-1185">Reference proteome</keyword>
<organism evidence="1 2">
    <name type="scientific">Flavobacterium sangjuense</name>
    <dbReference type="NCBI Taxonomy" id="2518177"/>
    <lineage>
        <taxon>Bacteria</taxon>
        <taxon>Pseudomonadati</taxon>
        <taxon>Bacteroidota</taxon>
        <taxon>Flavobacteriia</taxon>
        <taxon>Flavobacteriales</taxon>
        <taxon>Flavobacteriaceae</taxon>
        <taxon>Flavobacterium</taxon>
    </lineage>
</organism>
<evidence type="ECO:0000313" key="2">
    <source>
        <dbReference type="Proteomes" id="UP000296862"/>
    </source>
</evidence>
<dbReference type="AlphaFoldDB" id="A0A4P7PWI4"/>
<reference evidence="1 2" key="1">
    <citation type="submission" date="2019-04" db="EMBL/GenBank/DDBJ databases">
        <title>Flavobacterium sp. GS03.</title>
        <authorList>
            <person name="Kim H."/>
        </authorList>
    </citation>
    <scope>NUCLEOTIDE SEQUENCE [LARGE SCALE GENOMIC DNA]</scope>
    <source>
        <strain evidence="1 2">GS03</strain>
    </source>
</reference>
<protein>
    <submittedName>
        <fullName evidence="1">Uncharacterized protein</fullName>
    </submittedName>
</protein>
<dbReference type="KEGG" id="fsn:GS03_02301"/>
<evidence type="ECO:0000313" key="1">
    <source>
        <dbReference type="EMBL" id="QBZ98790.1"/>
    </source>
</evidence>
<sequence>MTAKIVLNKKKAKDDFGIITIQPFSKSLFQKKTAPIN</sequence>
<accession>A0A4P7PWI4</accession>
<dbReference type="Proteomes" id="UP000296862">
    <property type="component" value="Chromosome"/>
</dbReference>